<evidence type="ECO:0000313" key="1">
    <source>
        <dbReference type="EMBL" id="KAA1093463.1"/>
    </source>
</evidence>
<comment type="caution">
    <text evidence="1">The sequence shown here is derived from an EMBL/GenBank/DDBJ whole genome shotgun (WGS) entry which is preliminary data.</text>
</comment>
<proteinExistence type="predicted"/>
<protein>
    <submittedName>
        <fullName evidence="1">Uncharacterized protein</fullName>
    </submittedName>
</protein>
<dbReference type="Proteomes" id="UP000325313">
    <property type="component" value="Unassembled WGS sequence"/>
</dbReference>
<organism evidence="1 2">
    <name type="scientific">Puccinia graminis f. sp. tritici</name>
    <dbReference type="NCBI Taxonomy" id="56615"/>
    <lineage>
        <taxon>Eukaryota</taxon>
        <taxon>Fungi</taxon>
        <taxon>Dikarya</taxon>
        <taxon>Basidiomycota</taxon>
        <taxon>Pucciniomycotina</taxon>
        <taxon>Pucciniomycetes</taxon>
        <taxon>Pucciniales</taxon>
        <taxon>Pucciniaceae</taxon>
        <taxon>Puccinia</taxon>
    </lineage>
</organism>
<reference evidence="1 2" key="1">
    <citation type="submission" date="2019-05" db="EMBL/GenBank/DDBJ databases">
        <title>Emergence of the Ug99 lineage of the wheat stem rust pathogen through somatic hybridization.</title>
        <authorList>
            <person name="Li F."/>
            <person name="Upadhyaya N.M."/>
            <person name="Sperschneider J."/>
            <person name="Matny O."/>
            <person name="Nguyen-Phuc H."/>
            <person name="Mago R."/>
            <person name="Raley C."/>
            <person name="Miller M.E."/>
            <person name="Silverstein K.A.T."/>
            <person name="Henningsen E."/>
            <person name="Hirsch C.D."/>
            <person name="Visser B."/>
            <person name="Pretorius Z.A."/>
            <person name="Steffenson B.J."/>
            <person name="Schwessinger B."/>
            <person name="Dodds P.N."/>
            <person name="Figueroa M."/>
        </authorList>
    </citation>
    <scope>NUCLEOTIDE SEQUENCE [LARGE SCALE GENOMIC DNA]</scope>
    <source>
        <strain evidence="1 2">Ug99</strain>
    </source>
</reference>
<name>A0A5B0NWX9_PUCGR</name>
<gene>
    <name evidence="1" type="ORF">PGTUg99_019087</name>
</gene>
<evidence type="ECO:0000313" key="2">
    <source>
        <dbReference type="Proteomes" id="UP000325313"/>
    </source>
</evidence>
<sequence>MLTSMQSNAEVAVADNDILNARAQLSGLNTLKWVVGVLKTVKNRKDFARVSSVETMLCFRAEAHYNGGPLH</sequence>
<accession>A0A5B0NWX9</accession>
<dbReference type="AlphaFoldDB" id="A0A5B0NWX9"/>
<dbReference type="EMBL" id="VDEP01000374">
    <property type="protein sequence ID" value="KAA1093463.1"/>
    <property type="molecule type" value="Genomic_DNA"/>
</dbReference>